<dbReference type="RefSeq" id="XP_034088093.1">
    <property type="nucleotide sequence ID" value="XM_034232202.1"/>
</dbReference>
<evidence type="ECO:0000313" key="11">
    <source>
        <dbReference type="Proteomes" id="UP000515161"/>
    </source>
</evidence>
<dbReference type="PROSITE" id="PS50853">
    <property type="entry name" value="FN3"/>
    <property type="match status" value="1"/>
</dbReference>
<dbReference type="PANTHER" id="PTHR23037:SF42">
    <property type="entry name" value="CYTOKINE RECEPTOR COMMON SUBUNIT GAMMA ISOFORM X1-RELATED"/>
    <property type="match status" value="1"/>
</dbReference>
<keyword evidence="11" id="KW-1185">Reference proteome</keyword>
<name>A0A6P8VSC0_GYMAC</name>
<organism evidence="11 12">
    <name type="scientific">Gymnodraco acuticeps</name>
    <name type="common">Antarctic dragonfish</name>
    <dbReference type="NCBI Taxonomy" id="8218"/>
    <lineage>
        <taxon>Eukaryota</taxon>
        <taxon>Metazoa</taxon>
        <taxon>Chordata</taxon>
        <taxon>Craniata</taxon>
        <taxon>Vertebrata</taxon>
        <taxon>Euteleostomi</taxon>
        <taxon>Actinopterygii</taxon>
        <taxon>Neopterygii</taxon>
        <taxon>Teleostei</taxon>
        <taxon>Neoteleostei</taxon>
        <taxon>Acanthomorphata</taxon>
        <taxon>Eupercaria</taxon>
        <taxon>Perciformes</taxon>
        <taxon>Notothenioidei</taxon>
        <taxon>Bathydraconidae</taxon>
        <taxon>Gymnodraco</taxon>
    </lineage>
</organism>
<dbReference type="GO" id="GO:0004896">
    <property type="term" value="F:cytokine receptor activity"/>
    <property type="evidence" value="ECO:0007669"/>
    <property type="project" value="TreeGrafter"/>
</dbReference>
<evidence type="ECO:0000256" key="2">
    <source>
        <dbReference type="ARBA" id="ARBA00022692"/>
    </source>
</evidence>
<keyword evidence="5 9" id="KW-0472">Membrane</keyword>
<evidence type="ECO:0000256" key="1">
    <source>
        <dbReference type="ARBA" id="ARBA00004479"/>
    </source>
</evidence>
<dbReference type="InterPro" id="IPR003961">
    <property type="entry name" value="FN3_dom"/>
</dbReference>
<dbReference type="InterPro" id="IPR013783">
    <property type="entry name" value="Ig-like_fold"/>
</dbReference>
<evidence type="ECO:0000256" key="9">
    <source>
        <dbReference type="SAM" id="Phobius"/>
    </source>
</evidence>
<evidence type="ECO:0000256" key="5">
    <source>
        <dbReference type="ARBA" id="ARBA00023136"/>
    </source>
</evidence>
<evidence type="ECO:0000256" key="7">
    <source>
        <dbReference type="ARBA" id="ARBA00023180"/>
    </source>
</evidence>
<evidence type="ECO:0000256" key="4">
    <source>
        <dbReference type="ARBA" id="ARBA00022989"/>
    </source>
</evidence>
<keyword evidence="7" id="KW-0325">Glycoprotein</keyword>
<dbReference type="GO" id="GO:0016064">
    <property type="term" value="P:immunoglobulin mediated immune response"/>
    <property type="evidence" value="ECO:0007669"/>
    <property type="project" value="TreeGrafter"/>
</dbReference>
<evidence type="ECO:0000313" key="12">
    <source>
        <dbReference type="RefSeq" id="XP_034088093.1"/>
    </source>
</evidence>
<comment type="subcellular location">
    <subcellularLocation>
        <location evidence="1">Membrane</location>
        <topology evidence="1">Single-pass type I membrane protein</topology>
    </subcellularLocation>
</comment>
<feature type="transmembrane region" description="Helical" evidence="9">
    <location>
        <begin position="12"/>
        <end position="30"/>
    </location>
</feature>
<dbReference type="GO" id="GO:0009897">
    <property type="term" value="C:external side of plasma membrane"/>
    <property type="evidence" value="ECO:0007669"/>
    <property type="project" value="TreeGrafter"/>
</dbReference>
<feature type="domain" description="Fibronectin type-III" evidence="10">
    <location>
        <begin position="114"/>
        <end position="218"/>
    </location>
</feature>
<accession>A0A6P8VSC0</accession>
<dbReference type="SUPFAM" id="SSF49265">
    <property type="entry name" value="Fibronectin type III"/>
    <property type="match status" value="1"/>
</dbReference>
<evidence type="ECO:0000259" key="10">
    <source>
        <dbReference type="PROSITE" id="PS50853"/>
    </source>
</evidence>
<evidence type="ECO:0000256" key="8">
    <source>
        <dbReference type="SAM" id="MobiDB-lite"/>
    </source>
</evidence>
<feature type="compositionally biased region" description="Polar residues" evidence="8">
    <location>
        <begin position="295"/>
        <end position="312"/>
    </location>
</feature>
<feature type="transmembrane region" description="Helical" evidence="9">
    <location>
        <begin position="222"/>
        <end position="243"/>
    </location>
</feature>
<gene>
    <name evidence="12" type="primary">LOC117556710</name>
</gene>
<keyword evidence="2 9" id="KW-0812">Transmembrane</keyword>
<dbReference type="PANTHER" id="PTHR23037">
    <property type="entry name" value="CYTOKINE RECEPTOR"/>
    <property type="match status" value="1"/>
</dbReference>
<dbReference type="Proteomes" id="UP000515161">
    <property type="component" value="Unplaced"/>
</dbReference>
<keyword evidence="6" id="KW-0675">Receptor</keyword>
<feature type="region of interest" description="Disordered" evidence="8">
    <location>
        <begin position="287"/>
        <end position="312"/>
    </location>
</feature>
<feature type="region of interest" description="Disordered" evidence="8">
    <location>
        <begin position="456"/>
        <end position="481"/>
    </location>
</feature>
<dbReference type="KEGG" id="gacu:117556710"/>
<dbReference type="OrthoDB" id="8962741at2759"/>
<evidence type="ECO:0000256" key="3">
    <source>
        <dbReference type="ARBA" id="ARBA00022729"/>
    </source>
</evidence>
<proteinExistence type="predicted"/>
<keyword evidence="3" id="KW-0732">Signal</keyword>
<dbReference type="CDD" id="cd00063">
    <property type="entry name" value="FN3"/>
    <property type="match status" value="1"/>
</dbReference>
<dbReference type="InParanoid" id="A0A6P8VSC0"/>
<evidence type="ECO:0000256" key="6">
    <source>
        <dbReference type="ARBA" id="ARBA00023170"/>
    </source>
</evidence>
<dbReference type="AlphaFoldDB" id="A0A6P8VSC0"/>
<sequence>MEPNRRARDRMPFVLFILGNIATALSGLTLNCTNDYDECMFCQLEAQNCTEYHMILKNNFRDKKHLCMFEPCDAGPCCCSIQMKFVSGETHNATAWKGNKIMGSKIIDVIETIKPKTPTIVSVNESNGNFQVKWKTNYDHTEWFSNSLNSIVTYHKKGDKEEQRSKPFKPSQLGGDYYYEILGGPLEPNTKYEVSVESVTYNKFSDSSKEWEFTTPSALPTVAIIISLSVAAVLISAAMYGCYIKLKTKWSDIVAKCPNPKLLLMHSSEQEVLKPAPPILSSVWVDSPDPEDSTWSEGSMKDISSGSTQQSNGISMGSSCLSYANGKPTDIIARVQDALFLAFPDIRPMSPLTTNLLTEPNKDFGLPSSPYKPCGVRADDTSVGSYCFDNQTYCSLLPNFDGSDVKAEILSDSEYLHSSGDIVPRVDQQALACPLFKLPPGDSALMPIDMSYQQNNTDSLGVPHAEDSSLSSVSSGTDTNASCDHVSGVKSDGEGFDEAVHDATKLVEKTEGVIICDENPFYGGVPAGLQSLPPVYNDYQPFQSLVEQPGHLFTEEKRGEKEEHLNTYPEEAFPKILQGFLGPLASGCINNVQCPSTLQTQFLPVIPADQSMPIITDSGYHSV</sequence>
<dbReference type="Gene3D" id="2.60.40.10">
    <property type="entry name" value="Immunoglobulins"/>
    <property type="match status" value="2"/>
</dbReference>
<dbReference type="GeneID" id="117556710"/>
<reference evidence="12" key="1">
    <citation type="submission" date="2025-08" db="UniProtKB">
        <authorList>
            <consortium name="RefSeq"/>
        </authorList>
    </citation>
    <scope>IDENTIFICATION</scope>
</reference>
<protein>
    <submittedName>
        <fullName evidence="12">Uncharacterized protein LOC117556710 isoform X1</fullName>
    </submittedName>
</protein>
<keyword evidence="4 9" id="KW-1133">Transmembrane helix</keyword>
<dbReference type="InterPro" id="IPR036116">
    <property type="entry name" value="FN3_sf"/>
</dbReference>